<name>A0A8X6KMW7_TRICU</name>
<evidence type="ECO:0000313" key="1">
    <source>
        <dbReference type="EMBL" id="GFQ78106.1"/>
    </source>
</evidence>
<dbReference type="EMBL" id="BMAO01002082">
    <property type="protein sequence ID" value="GFQ78106.1"/>
    <property type="molecule type" value="Genomic_DNA"/>
</dbReference>
<comment type="caution">
    <text evidence="1">The sequence shown here is derived from an EMBL/GenBank/DDBJ whole genome shotgun (WGS) entry which is preliminary data.</text>
</comment>
<reference evidence="1" key="1">
    <citation type="submission" date="2020-07" db="EMBL/GenBank/DDBJ databases">
        <title>Multicomponent nature underlies the extraordinary mechanical properties of spider dragline silk.</title>
        <authorList>
            <person name="Kono N."/>
            <person name="Nakamura H."/>
            <person name="Mori M."/>
            <person name="Yoshida Y."/>
            <person name="Ohtoshi R."/>
            <person name="Malay A.D."/>
            <person name="Moran D.A.P."/>
            <person name="Tomita M."/>
            <person name="Numata K."/>
            <person name="Arakawa K."/>
        </authorList>
    </citation>
    <scope>NUCLEOTIDE SEQUENCE</scope>
</reference>
<dbReference type="OrthoDB" id="10601761at2759"/>
<protein>
    <submittedName>
        <fullName evidence="1">Uncharacterized protein</fullName>
    </submittedName>
</protein>
<sequence>MVNGKSGTGSSGKVNGEAGLVVFGVTNRLITRVVSSCPLVAPPTWTGLPFSSGIWTMATSTGTIGVIGTAASEPGRKTVSGLSEKGKLLVEVESFRSSRISPRYSTLNRFLKVLLRFIPVHHNRSNIG</sequence>
<accession>A0A8X6KMW7</accession>
<dbReference type="Proteomes" id="UP000887116">
    <property type="component" value="Unassembled WGS sequence"/>
</dbReference>
<evidence type="ECO:0000313" key="2">
    <source>
        <dbReference type="Proteomes" id="UP000887116"/>
    </source>
</evidence>
<organism evidence="1 2">
    <name type="scientific">Trichonephila clavata</name>
    <name type="common">Joro spider</name>
    <name type="synonym">Nephila clavata</name>
    <dbReference type="NCBI Taxonomy" id="2740835"/>
    <lineage>
        <taxon>Eukaryota</taxon>
        <taxon>Metazoa</taxon>
        <taxon>Ecdysozoa</taxon>
        <taxon>Arthropoda</taxon>
        <taxon>Chelicerata</taxon>
        <taxon>Arachnida</taxon>
        <taxon>Araneae</taxon>
        <taxon>Araneomorphae</taxon>
        <taxon>Entelegynae</taxon>
        <taxon>Araneoidea</taxon>
        <taxon>Nephilidae</taxon>
        <taxon>Trichonephila</taxon>
    </lineage>
</organism>
<dbReference type="AlphaFoldDB" id="A0A8X6KMW7"/>
<keyword evidence="2" id="KW-1185">Reference proteome</keyword>
<gene>
    <name evidence="1" type="ORF">TNCT_461071</name>
</gene>
<proteinExistence type="predicted"/>